<gene>
    <name evidence="3" type="ORF">H9649_14260</name>
</gene>
<dbReference type="Pfam" id="PF00874">
    <property type="entry name" value="PRD"/>
    <property type="match status" value="2"/>
</dbReference>
<keyword evidence="1" id="KW-0677">Repeat</keyword>
<dbReference type="Gene3D" id="2.30.24.10">
    <property type="entry name" value="CAT RNA-binding domain"/>
    <property type="match status" value="1"/>
</dbReference>
<protein>
    <submittedName>
        <fullName evidence="3">PRD domain-containing protein</fullName>
    </submittedName>
</protein>
<evidence type="ECO:0000313" key="3">
    <source>
        <dbReference type="EMBL" id="MBD7985749.1"/>
    </source>
</evidence>
<dbReference type="SMART" id="SM01061">
    <property type="entry name" value="CAT_RBD"/>
    <property type="match status" value="1"/>
</dbReference>
<dbReference type="SUPFAM" id="SSF50151">
    <property type="entry name" value="SacY-like RNA-binding domain"/>
    <property type="match status" value="1"/>
</dbReference>
<feature type="domain" description="PRD" evidence="2">
    <location>
        <begin position="167"/>
        <end position="276"/>
    </location>
</feature>
<dbReference type="PANTHER" id="PTHR30185:SF15">
    <property type="entry name" value="CRYPTIC BETA-GLUCOSIDE BGL OPERON ANTITERMINATOR"/>
    <property type="match status" value="1"/>
</dbReference>
<dbReference type="PANTHER" id="PTHR30185">
    <property type="entry name" value="CRYPTIC BETA-GLUCOSIDE BGL OPERON ANTITERMINATOR"/>
    <property type="match status" value="1"/>
</dbReference>
<dbReference type="InterPro" id="IPR036634">
    <property type="entry name" value="PRD_sf"/>
</dbReference>
<dbReference type="InterPro" id="IPR011608">
    <property type="entry name" value="PRD"/>
</dbReference>
<dbReference type="PROSITE" id="PS51372">
    <property type="entry name" value="PRD_2"/>
    <property type="match status" value="2"/>
</dbReference>
<dbReference type="RefSeq" id="WP_191695595.1">
    <property type="nucleotide sequence ID" value="NZ_JACSQN010000014.1"/>
</dbReference>
<dbReference type="EMBL" id="JACSQN010000014">
    <property type="protein sequence ID" value="MBD7985749.1"/>
    <property type="molecule type" value="Genomic_DNA"/>
</dbReference>
<proteinExistence type="predicted"/>
<evidence type="ECO:0000259" key="2">
    <source>
        <dbReference type="PROSITE" id="PS51372"/>
    </source>
</evidence>
<evidence type="ECO:0000313" key="4">
    <source>
        <dbReference type="Proteomes" id="UP000626786"/>
    </source>
</evidence>
<organism evidence="3 4">
    <name type="scientific">Sporosarcina quadrami</name>
    <dbReference type="NCBI Taxonomy" id="2762234"/>
    <lineage>
        <taxon>Bacteria</taxon>
        <taxon>Bacillati</taxon>
        <taxon>Bacillota</taxon>
        <taxon>Bacilli</taxon>
        <taxon>Bacillales</taxon>
        <taxon>Caryophanaceae</taxon>
        <taxon>Sporosarcina</taxon>
    </lineage>
</organism>
<dbReference type="InterPro" id="IPR004341">
    <property type="entry name" value="CAT_RNA-bd_dom"/>
</dbReference>
<reference evidence="3 4" key="1">
    <citation type="submission" date="2020-08" db="EMBL/GenBank/DDBJ databases">
        <title>A Genomic Blueprint of the Chicken Gut Microbiome.</title>
        <authorList>
            <person name="Gilroy R."/>
            <person name="Ravi A."/>
            <person name="Getino M."/>
            <person name="Pursley I."/>
            <person name="Horton D.L."/>
            <person name="Alikhan N.-F."/>
            <person name="Baker D."/>
            <person name="Gharbi K."/>
            <person name="Hall N."/>
            <person name="Watson M."/>
            <person name="Adriaenssens E.M."/>
            <person name="Foster-Nyarko E."/>
            <person name="Jarju S."/>
            <person name="Secka A."/>
            <person name="Antonio M."/>
            <person name="Oren A."/>
            <person name="Chaudhuri R."/>
            <person name="La Ragione R.M."/>
            <person name="Hildebrand F."/>
            <person name="Pallen M.J."/>
        </authorList>
    </citation>
    <scope>NUCLEOTIDE SEQUENCE [LARGE SCALE GENOMIC DNA]</scope>
    <source>
        <strain evidence="3 4">Sa2YVA2</strain>
    </source>
</reference>
<sequence length="278" mass="32433">MKIKKILNNNAVIVLDEGKEKVVVGSGIAFNRKRNDLVLPQKIEKIFVMKENDKLAQLLSRIPEEHFTISEEIITYAEKALHTKLSEHIHVVLTDHISFAIERTRDGIHIQNKLLHEIKLLYTKEFEIGIWAIQHIQEVCKITMPLDEAAFIALHLHTMKPQGGDLRQTLRQTTMVRDMVQSISKRMDIFIAEDDISYQRLITHLRHTLDRLDHYEIHSLDEEMSEIIREKYPHSYTFATAMAKDLLQLHGIELPEQELGYITVHIERLRKAEKKVAK</sequence>
<dbReference type="Proteomes" id="UP000626786">
    <property type="component" value="Unassembled WGS sequence"/>
</dbReference>
<dbReference type="InterPro" id="IPR036650">
    <property type="entry name" value="CAT_RNA-bd_dom_sf"/>
</dbReference>
<feature type="domain" description="PRD" evidence="2">
    <location>
        <begin position="61"/>
        <end position="166"/>
    </location>
</feature>
<dbReference type="Gene3D" id="1.10.1790.10">
    <property type="entry name" value="PRD domain"/>
    <property type="match status" value="2"/>
</dbReference>
<dbReference type="Pfam" id="PF03123">
    <property type="entry name" value="CAT_RBD"/>
    <property type="match status" value="1"/>
</dbReference>
<name>A0ABR8UCK9_9BACL</name>
<dbReference type="SUPFAM" id="SSF63520">
    <property type="entry name" value="PTS-regulatory domain, PRD"/>
    <property type="match status" value="2"/>
</dbReference>
<comment type="caution">
    <text evidence="3">The sequence shown here is derived from an EMBL/GenBank/DDBJ whole genome shotgun (WGS) entry which is preliminary data.</text>
</comment>
<evidence type="ECO:0000256" key="1">
    <source>
        <dbReference type="ARBA" id="ARBA00022737"/>
    </source>
</evidence>
<accession>A0ABR8UCK9</accession>
<keyword evidence="4" id="KW-1185">Reference proteome</keyword>
<dbReference type="InterPro" id="IPR050661">
    <property type="entry name" value="BglG_antiterminators"/>
</dbReference>